<dbReference type="EMBL" id="BOMM01000051">
    <property type="protein sequence ID" value="GIE13907.1"/>
    <property type="molecule type" value="Genomic_DNA"/>
</dbReference>
<proteinExistence type="predicted"/>
<feature type="domain" description="DUF397" evidence="1">
    <location>
        <begin position="2"/>
        <end position="38"/>
    </location>
</feature>
<evidence type="ECO:0000313" key="2">
    <source>
        <dbReference type="EMBL" id="GIE13907.1"/>
    </source>
</evidence>
<protein>
    <recommendedName>
        <fullName evidence="1">DUF397 domain-containing protein</fullName>
    </recommendedName>
</protein>
<accession>A0A919MN43</accession>
<comment type="caution">
    <text evidence="2">The sequence shown here is derived from an EMBL/GenBank/DDBJ whole genome shotgun (WGS) entry which is preliminary data.</text>
</comment>
<name>A0A919MN43_9ACTN</name>
<gene>
    <name evidence="2" type="ORF">Afe05nite_57470</name>
</gene>
<organism evidence="2 3">
    <name type="scientific">Paractinoplanes ferrugineus</name>
    <dbReference type="NCBI Taxonomy" id="113564"/>
    <lineage>
        <taxon>Bacteria</taxon>
        <taxon>Bacillati</taxon>
        <taxon>Actinomycetota</taxon>
        <taxon>Actinomycetes</taxon>
        <taxon>Micromonosporales</taxon>
        <taxon>Micromonosporaceae</taxon>
        <taxon>Paractinoplanes</taxon>
    </lineage>
</organism>
<dbReference type="AlphaFoldDB" id="A0A919MN43"/>
<evidence type="ECO:0000259" key="1">
    <source>
        <dbReference type="Pfam" id="PF04149"/>
    </source>
</evidence>
<dbReference type="RefSeq" id="WP_307835654.1">
    <property type="nucleotide sequence ID" value="NZ_BAAABP010000001.1"/>
</dbReference>
<reference evidence="2" key="1">
    <citation type="submission" date="2021-01" db="EMBL/GenBank/DDBJ databases">
        <title>Whole genome shotgun sequence of Actinoplanes ferrugineus NBRC 15555.</title>
        <authorList>
            <person name="Komaki H."/>
            <person name="Tamura T."/>
        </authorList>
    </citation>
    <scope>NUCLEOTIDE SEQUENCE</scope>
    <source>
        <strain evidence="2">NBRC 15555</strain>
    </source>
</reference>
<dbReference type="Pfam" id="PF04149">
    <property type="entry name" value="DUF397"/>
    <property type="match status" value="1"/>
</dbReference>
<sequence length="44" mass="4488">MEIATVGETHLVRDAKDPDGAVLSVDAAGWAAFVSAVKAGKFDA</sequence>
<dbReference type="Proteomes" id="UP000598174">
    <property type="component" value="Unassembled WGS sequence"/>
</dbReference>
<evidence type="ECO:0000313" key="3">
    <source>
        <dbReference type="Proteomes" id="UP000598174"/>
    </source>
</evidence>
<keyword evidence="3" id="KW-1185">Reference proteome</keyword>
<dbReference type="InterPro" id="IPR007278">
    <property type="entry name" value="DUF397"/>
</dbReference>